<name>A0A2M7XH92_9BACT</name>
<dbReference type="Proteomes" id="UP000229749">
    <property type="component" value="Unassembled WGS sequence"/>
</dbReference>
<dbReference type="EMBL" id="PFWS01000039">
    <property type="protein sequence ID" value="PJA47232.1"/>
    <property type="molecule type" value="Genomic_DNA"/>
</dbReference>
<gene>
    <name evidence="1" type="ORF">CO172_02565</name>
</gene>
<comment type="caution">
    <text evidence="1">The sequence shown here is derived from an EMBL/GenBank/DDBJ whole genome shotgun (WGS) entry which is preliminary data.</text>
</comment>
<reference evidence="2" key="1">
    <citation type="submission" date="2017-09" db="EMBL/GenBank/DDBJ databases">
        <title>Depth-based differentiation of microbial function through sediment-hosted aquifers and enrichment of novel symbionts in the deep terrestrial subsurface.</title>
        <authorList>
            <person name="Probst A.J."/>
            <person name="Ladd B."/>
            <person name="Jarett J.K."/>
            <person name="Geller-Mcgrath D.E."/>
            <person name="Sieber C.M.K."/>
            <person name="Emerson J.B."/>
            <person name="Anantharaman K."/>
            <person name="Thomas B.C."/>
            <person name="Malmstrom R."/>
            <person name="Stieglmeier M."/>
            <person name="Klingl A."/>
            <person name="Woyke T."/>
            <person name="Ryan C.M."/>
            <person name="Banfield J.F."/>
        </authorList>
    </citation>
    <scope>NUCLEOTIDE SEQUENCE [LARGE SCALE GENOMIC DNA]</scope>
</reference>
<evidence type="ECO:0000313" key="1">
    <source>
        <dbReference type="EMBL" id="PJA47232.1"/>
    </source>
</evidence>
<proteinExistence type="predicted"/>
<organism evidence="1 2">
    <name type="scientific">Candidatus Uhrbacteria bacterium CG_4_9_14_3_um_filter_36_7</name>
    <dbReference type="NCBI Taxonomy" id="1975033"/>
    <lineage>
        <taxon>Bacteria</taxon>
        <taxon>Candidatus Uhriibacteriota</taxon>
    </lineage>
</organism>
<sequence length="147" mass="16576">MKVVRGNVALYFTFVVEEGGGLKVKNWISFNDEEGVEVRLSTPLEGQKIFGDDQQSPLCIVASGGNIVFMKIGVMGYRIEFGFEESYEIKSGKMLENEFVDDDDDRVQVISRISDENGVTWFVCEGGGRVFMIEDDYGFMFKPLPDE</sequence>
<protein>
    <submittedName>
        <fullName evidence="1">Uncharacterized protein</fullName>
    </submittedName>
</protein>
<evidence type="ECO:0000313" key="2">
    <source>
        <dbReference type="Proteomes" id="UP000229749"/>
    </source>
</evidence>
<accession>A0A2M7XH92</accession>
<dbReference type="AlphaFoldDB" id="A0A2M7XH92"/>